<feature type="compositionally biased region" description="Basic and acidic residues" evidence="7">
    <location>
        <begin position="302"/>
        <end position="312"/>
    </location>
</feature>
<feature type="region of interest" description="Disordered" evidence="7">
    <location>
        <begin position="302"/>
        <end position="348"/>
    </location>
</feature>
<evidence type="ECO:0008006" key="12">
    <source>
        <dbReference type="Google" id="ProtNLM"/>
    </source>
</evidence>
<evidence type="ECO:0000256" key="2">
    <source>
        <dbReference type="ARBA" id="ARBA00022723"/>
    </source>
</evidence>
<comment type="function">
    <text evidence="6">Required for proper positioning of a substantial amount of TPR at the nuclear basket (NB) through interaction with TPR.</text>
</comment>
<evidence type="ECO:0000256" key="1">
    <source>
        <dbReference type="ARBA" id="ARBA00004123"/>
    </source>
</evidence>
<keyword evidence="11" id="KW-1185">Reference proteome</keyword>
<keyword evidence="2" id="KW-0479">Metal-binding</keyword>
<dbReference type="PANTHER" id="PTHR15835:SF6">
    <property type="entry name" value="ZINC FINGER C3HC-TYPE PROTEIN 1"/>
    <property type="match status" value="1"/>
</dbReference>
<feature type="compositionally biased region" description="Polar residues" evidence="7">
    <location>
        <begin position="394"/>
        <end position="403"/>
    </location>
</feature>
<dbReference type="OrthoDB" id="614844at2759"/>
<dbReference type="InterPro" id="IPR012935">
    <property type="entry name" value="NuBaID_N"/>
</dbReference>
<dbReference type="Proteomes" id="UP000507470">
    <property type="component" value="Unassembled WGS sequence"/>
</dbReference>
<reference evidence="10 11" key="1">
    <citation type="submission" date="2020-06" db="EMBL/GenBank/DDBJ databases">
        <authorList>
            <person name="Li R."/>
            <person name="Bekaert M."/>
        </authorList>
    </citation>
    <scope>NUCLEOTIDE SEQUENCE [LARGE SCALE GENOMIC DNA]</scope>
    <source>
        <strain evidence="11">wild</strain>
    </source>
</reference>
<feature type="region of interest" description="Disordered" evidence="7">
    <location>
        <begin position="394"/>
        <end position="418"/>
    </location>
</feature>
<feature type="domain" description="C3HC-type" evidence="8">
    <location>
        <begin position="70"/>
        <end position="194"/>
    </location>
</feature>
<feature type="domain" description="NuBaID C-terminal" evidence="9">
    <location>
        <begin position="234"/>
        <end position="278"/>
    </location>
</feature>
<dbReference type="GO" id="GO:0005634">
    <property type="term" value="C:nucleus"/>
    <property type="evidence" value="ECO:0007669"/>
    <property type="project" value="UniProtKB-SubCell"/>
</dbReference>
<dbReference type="AlphaFoldDB" id="A0A6J8AA89"/>
<comment type="subcellular location">
    <subcellularLocation>
        <location evidence="1">Nucleus</location>
    </subcellularLocation>
</comment>
<keyword evidence="4" id="KW-0862">Zinc</keyword>
<protein>
    <recommendedName>
        <fullName evidence="12">Nuclear-interacting partner of ALK</fullName>
    </recommendedName>
</protein>
<evidence type="ECO:0000256" key="4">
    <source>
        <dbReference type="ARBA" id="ARBA00022833"/>
    </source>
</evidence>
<keyword evidence="5" id="KW-0539">Nucleus</keyword>
<dbReference type="EMBL" id="CACVKT020000967">
    <property type="protein sequence ID" value="CAC5364352.1"/>
    <property type="molecule type" value="Genomic_DNA"/>
</dbReference>
<dbReference type="PANTHER" id="PTHR15835">
    <property type="entry name" value="NUCLEAR-INTERACTING PARTNER OF ALK"/>
    <property type="match status" value="1"/>
</dbReference>
<feature type="compositionally biased region" description="Polar residues" evidence="7">
    <location>
        <begin position="334"/>
        <end position="348"/>
    </location>
</feature>
<evidence type="ECO:0000313" key="11">
    <source>
        <dbReference type="Proteomes" id="UP000507470"/>
    </source>
</evidence>
<dbReference type="GO" id="GO:0008270">
    <property type="term" value="F:zinc ion binding"/>
    <property type="evidence" value="ECO:0007669"/>
    <property type="project" value="UniProtKB-KW"/>
</dbReference>
<sequence>METVDTATPDKKLKNLLSSFISKPRYEQSSKRKRSFTEEITESNVAASHDKEIQQCASSGEKRKTVDSQDEEAFFERVESYDMMTWFAKPLDLSPLICSRYGWKNKETDMLQCVGCKAVLCGQLPKRANSLIYHESCMKLKDNLRTAHLKSCFWPAYPSPERYSYIPIKDRSKLVCCITEYIDSLQKVQSRLPEISLKSFEEKGLSANHLEEMKCTAEKHLENHNLDNIELGTFSMAITGWKVSDPKAGLLVCHFCRRKVGLWNYACKNAEDSYIDDSVSSEESDVEATNSTKTIEIKVDKISSKTDSKSSSDEEVATGTNGNSADDQPIVSHQGDQQSLESGFNFSQPNFLDPSASSELQPLLFDDNQYIFSQPSCVVKDLNHVNEMDTYESSLGDTNVKCNSENKESPVKTDLGSPAKAESVEILSCEKLDGDNAKCKDSYSVDDAPTLKLTGQTNQDSISLRNNLSAQNDGQCPVQDTESQPRRKKLKIVKKDHFNPLEEHRYWCPWINKLPEQISYSPQKISEVSQSEGGKTSYPWEHVLQVICPSFFDVPQEDSMSEHFKQHSPVAGLRQLRKLMKDWSN</sequence>
<dbReference type="Pfam" id="PF08600">
    <property type="entry name" value="NuBaID_C"/>
    <property type="match status" value="2"/>
</dbReference>
<name>A0A6J8AA89_MYTCO</name>
<dbReference type="InterPro" id="IPR013909">
    <property type="entry name" value="NuBaID_C"/>
</dbReference>
<feature type="domain" description="NuBaID C-terminal" evidence="9">
    <location>
        <begin position="488"/>
        <end position="547"/>
    </location>
</feature>
<keyword evidence="3" id="KW-0863">Zinc-finger</keyword>
<evidence type="ECO:0000256" key="3">
    <source>
        <dbReference type="ARBA" id="ARBA00022771"/>
    </source>
</evidence>
<evidence type="ECO:0000259" key="8">
    <source>
        <dbReference type="Pfam" id="PF07967"/>
    </source>
</evidence>
<gene>
    <name evidence="10" type="ORF">MCOR_5434</name>
</gene>
<evidence type="ECO:0000259" key="9">
    <source>
        <dbReference type="Pfam" id="PF08600"/>
    </source>
</evidence>
<evidence type="ECO:0000256" key="7">
    <source>
        <dbReference type="SAM" id="MobiDB-lite"/>
    </source>
</evidence>
<evidence type="ECO:0000256" key="6">
    <source>
        <dbReference type="ARBA" id="ARBA00044931"/>
    </source>
</evidence>
<proteinExistence type="predicted"/>
<evidence type="ECO:0000313" key="10">
    <source>
        <dbReference type="EMBL" id="CAC5364352.1"/>
    </source>
</evidence>
<accession>A0A6J8AA89</accession>
<dbReference type="Pfam" id="PF07967">
    <property type="entry name" value="zf-C3HC"/>
    <property type="match status" value="1"/>
</dbReference>
<feature type="region of interest" description="Disordered" evidence="7">
    <location>
        <begin position="25"/>
        <end position="51"/>
    </location>
</feature>
<evidence type="ECO:0000256" key="5">
    <source>
        <dbReference type="ARBA" id="ARBA00023242"/>
    </source>
</evidence>
<organism evidence="10 11">
    <name type="scientific">Mytilus coruscus</name>
    <name type="common">Sea mussel</name>
    <dbReference type="NCBI Taxonomy" id="42192"/>
    <lineage>
        <taxon>Eukaryota</taxon>
        <taxon>Metazoa</taxon>
        <taxon>Spiralia</taxon>
        <taxon>Lophotrochozoa</taxon>
        <taxon>Mollusca</taxon>
        <taxon>Bivalvia</taxon>
        <taxon>Autobranchia</taxon>
        <taxon>Pteriomorphia</taxon>
        <taxon>Mytilida</taxon>
        <taxon>Mytiloidea</taxon>
        <taxon>Mytilidae</taxon>
        <taxon>Mytilinae</taxon>
        <taxon>Mytilus</taxon>
    </lineage>
</organism>